<evidence type="ECO:0000259" key="3">
    <source>
        <dbReference type="Pfam" id="PF00082"/>
    </source>
</evidence>
<dbReference type="InterPro" id="IPR011989">
    <property type="entry name" value="ARM-like"/>
</dbReference>
<comment type="similarity">
    <text evidence="1 2">Belongs to the peptidase S8 family.</text>
</comment>
<dbReference type="PANTHER" id="PTHR43806">
    <property type="entry name" value="PEPTIDASE S8"/>
    <property type="match status" value="1"/>
</dbReference>
<comment type="caution">
    <text evidence="4">The sequence shown here is derived from an EMBL/GenBank/DDBJ whole genome shotgun (WGS) entry which is preliminary data.</text>
</comment>
<dbReference type="Gene3D" id="1.25.10.10">
    <property type="entry name" value="Leucine-rich Repeat Variant"/>
    <property type="match status" value="1"/>
</dbReference>
<dbReference type="SUPFAM" id="SSF52743">
    <property type="entry name" value="Subtilisin-like"/>
    <property type="match status" value="1"/>
</dbReference>
<dbReference type="Gene3D" id="3.40.50.200">
    <property type="entry name" value="Peptidase S8/S53 domain"/>
    <property type="match status" value="1"/>
</dbReference>
<dbReference type="Proteomes" id="UP001549098">
    <property type="component" value="Unassembled WGS sequence"/>
</dbReference>
<dbReference type="InterPro" id="IPR016024">
    <property type="entry name" value="ARM-type_fold"/>
</dbReference>
<keyword evidence="4" id="KW-0378">Hydrolase</keyword>
<evidence type="ECO:0000313" key="4">
    <source>
        <dbReference type="EMBL" id="MET3549569.1"/>
    </source>
</evidence>
<dbReference type="EC" id="3.4.21.-" evidence="4"/>
<protein>
    <submittedName>
        <fullName evidence="4">Serine protease AprX</fullName>
        <ecNumber evidence="4">3.4.21.-</ecNumber>
    </submittedName>
</protein>
<dbReference type="SUPFAM" id="SSF48371">
    <property type="entry name" value="ARM repeat"/>
    <property type="match status" value="1"/>
</dbReference>
<evidence type="ECO:0000313" key="5">
    <source>
        <dbReference type="Proteomes" id="UP001549098"/>
    </source>
</evidence>
<comment type="caution">
    <text evidence="2">Lacks conserved residue(s) required for the propagation of feature annotation.</text>
</comment>
<gene>
    <name evidence="4" type="ORF">ABID47_006206</name>
</gene>
<dbReference type="InterPro" id="IPR000209">
    <property type="entry name" value="Peptidase_S8/S53_dom"/>
</dbReference>
<evidence type="ECO:0000256" key="1">
    <source>
        <dbReference type="ARBA" id="ARBA00011073"/>
    </source>
</evidence>
<dbReference type="GO" id="GO:0006508">
    <property type="term" value="P:proteolysis"/>
    <property type="evidence" value="ECO:0007669"/>
    <property type="project" value="UniProtKB-KW"/>
</dbReference>
<dbReference type="PANTHER" id="PTHR43806:SF65">
    <property type="entry name" value="SERINE PROTEASE APRX"/>
    <property type="match status" value="1"/>
</dbReference>
<name>A0ABV2FCS9_9BACL</name>
<keyword evidence="5" id="KW-1185">Reference proteome</keyword>
<dbReference type="InterPro" id="IPR050131">
    <property type="entry name" value="Peptidase_S8_subtilisin-like"/>
</dbReference>
<dbReference type="PROSITE" id="PS51892">
    <property type="entry name" value="SUBTILASE"/>
    <property type="match status" value="1"/>
</dbReference>
<reference evidence="4 5" key="1">
    <citation type="submission" date="2024-06" db="EMBL/GenBank/DDBJ databases">
        <title>Genomic Encyclopedia of Type Strains, Phase IV (KMG-IV): sequencing the most valuable type-strain genomes for metagenomic binning, comparative biology and taxonomic classification.</title>
        <authorList>
            <person name="Goeker M."/>
        </authorList>
    </citation>
    <scope>NUCLEOTIDE SEQUENCE [LARGE SCALE GENOMIC DNA]</scope>
    <source>
        <strain evidence="4 5">DSM 17253</strain>
    </source>
</reference>
<evidence type="ECO:0000256" key="2">
    <source>
        <dbReference type="PROSITE-ProRule" id="PRU01240"/>
    </source>
</evidence>
<feature type="domain" description="Peptidase S8/S53" evidence="3">
    <location>
        <begin position="6"/>
        <end position="247"/>
    </location>
</feature>
<dbReference type="GO" id="GO:0008233">
    <property type="term" value="F:peptidase activity"/>
    <property type="evidence" value="ECO:0007669"/>
    <property type="project" value="UniProtKB-KW"/>
</dbReference>
<dbReference type="Pfam" id="PF00082">
    <property type="entry name" value="Peptidase_S8"/>
    <property type="match status" value="1"/>
</dbReference>
<proteinExistence type="inferred from homology"/>
<keyword evidence="4" id="KW-0645">Protease</keyword>
<organism evidence="4 5">
    <name type="scientific">Paenibacillus favisporus</name>
    <dbReference type="NCBI Taxonomy" id="221028"/>
    <lineage>
        <taxon>Bacteria</taxon>
        <taxon>Bacillati</taxon>
        <taxon>Bacillota</taxon>
        <taxon>Bacilli</taxon>
        <taxon>Bacillales</taxon>
        <taxon>Paenibacillaceae</taxon>
        <taxon>Paenibacillus</taxon>
    </lineage>
</organism>
<dbReference type="InterPro" id="IPR036852">
    <property type="entry name" value="Peptidase_S8/S53_dom_sf"/>
</dbReference>
<accession>A0ABV2FCS9</accession>
<sequence>MSAAAAAGSGELSEGKYAGAAPEAHLFLLEAGPLHTPKDLEEKIGGALLWLKANWRQYRIRGAVLTVSASRDTGLLPWQADPVRRLCEELAGEGLLLVSACGNTRELISNAPAAAPSVLSVGGVIIPIDGKAEHALPYPNSRGVTFENKWTPEILAPAANIVLPTPFQSREEFLNHFTASSDSLPWGYARTEGTSFAAPMILGAAACIWEARPNWSSRQVKSALLATSRASLPIWNELQAGVVDVYAAVNFDHGIEQIQGEGAYACWQRWKRKGLADRLQALQSGDTDIVMKSLLSFYSDAALIELKQPLYTWLQHPDEKVRCVSALLLSEHPEWYTTELVREVLRDPSPHVRMAGVYAIQRHPEWWDEITEELVPLLGDPSLDIRYWAVRLAANINDPLFVRPLIAGLAEEANHQRASTFGERCSALEQITGAQFPPIPEWREGQGTYSERSTEARLSMTRRWENWLKSQGDQHK</sequence>
<dbReference type="RefSeq" id="WP_354502695.1">
    <property type="nucleotide sequence ID" value="NZ_JBEPLV010000008.1"/>
</dbReference>
<dbReference type="EMBL" id="JBEPLV010000008">
    <property type="protein sequence ID" value="MET3549569.1"/>
    <property type="molecule type" value="Genomic_DNA"/>
</dbReference>